<evidence type="ECO:0000313" key="2">
    <source>
        <dbReference type="Proteomes" id="UP000060487"/>
    </source>
</evidence>
<keyword evidence="2" id="KW-1185">Reference proteome</keyword>
<organism evidence="1 2">
    <name type="scientific">Candidatus Magnetominusculus xianensis</name>
    <dbReference type="NCBI Taxonomy" id="1748249"/>
    <lineage>
        <taxon>Bacteria</taxon>
        <taxon>Pseudomonadati</taxon>
        <taxon>Nitrospirota</taxon>
        <taxon>Nitrospiria</taxon>
        <taxon>Nitrospirales</taxon>
        <taxon>Nitrospiraceae</taxon>
        <taxon>Candidatus Magnetominusculus</taxon>
    </lineage>
</organism>
<gene>
    <name evidence="1" type="ORF">ASN18_0512</name>
</gene>
<evidence type="ECO:0008006" key="3">
    <source>
        <dbReference type="Google" id="ProtNLM"/>
    </source>
</evidence>
<reference evidence="1 2" key="1">
    <citation type="submission" date="2015-11" db="EMBL/GenBank/DDBJ databases">
        <authorList>
            <person name="Lin W."/>
        </authorList>
    </citation>
    <scope>NUCLEOTIDE SEQUENCE [LARGE SCALE GENOMIC DNA]</scope>
    <source>
        <strain evidence="1 2">HCH-1</strain>
    </source>
</reference>
<accession>A0ABR5SIG1</accession>
<dbReference type="RefSeq" id="WP_085051043.1">
    <property type="nucleotide sequence ID" value="NZ_LNQR01000021.1"/>
</dbReference>
<evidence type="ECO:0000313" key="1">
    <source>
        <dbReference type="EMBL" id="KWT92681.1"/>
    </source>
</evidence>
<sequence length="160" mass="18256">MLTQKTTKTLIILTIVLFAFSHADGDSGIYCVSLKRFSKHNKLFRRVRGFDFQVNNAEIHSIPGNPLMGLAIDNNKNYFGTYNAYCPGGPCGCDVKYFYDNFVIIKKRPSVNLDKVRIKFSFTVEQESINDKGDEIDDGEVTYDFTNKDLNIKKCKGRPY</sequence>
<dbReference type="Proteomes" id="UP000060487">
    <property type="component" value="Unassembled WGS sequence"/>
</dbReference>
<dbReference type="EMBL" id="LNQR01000021">
    <property type="protein sequence ID" value="KWT92681.1"/>
    <property type="molecule type" value="Genomic_DNA"/>
</dbReference>
<comment type="caution">
    <text evidence="1">The sequence shown here is derived from an EMBL/GenBank/DDBJ whole genome shotgun (WGS) entry which is preliminary data.</text>
</comment>
<name>A0ABR5SIG1_9BACT</name>
<protein>
    <recommendedName>
        <fullName evidence="3">Secreted protein</fullName>
    </recommendedName>
</protein>
<proteinExistence type="predicted"/>